<evidence type="ECO:0000256" key="1">
    <source>
        <dbReference type="ARBA" id="ARBA00004141"/>
    </source>
</evidence>
<name>A0A6N2UVZ4_9FIRM</name>
<dbReference type="GO" id="GO:0035435">
    <property type="term" value="P:phosphate ion transmembrane transport"/>
    <property type="evidence" value="ECO:0007669"/>
    <property type="project" value="TreeGrafter"/>
</dbReference>
<evidence type="ECO:0000313" key="7">
    <source>
        <dbReference type="EMBL" id="VYT21527.1"/>
    </source>
</evidence>
<evidence type="ECO:0000256" key="4">
    <source>
        <dbReference type="ARBA" id="ARBA00022989"/>
    </source>
</evidence>
<feature type="transmembrane region" description="Helical" evidence="6">
    <location>
        <begin position="83"/>
        <end position="104"/>
    </location>
</feature>
<dbReference type="PANTHER" id="PTHR11101">
    <property type="entry name" value="PHOSPHATE TRANSPORTER"/>
    <property type="match status" value="1"/>
</dbReference>
<dbReference type="GO" id="GO:0005315">
    <property type="term" value="F:phosphate transmembrane transporter activity"/>
    <property type="evidence" value="ECO:0007669"/>
    <property type="project" value="InterPro"/>
</dbReference>
<dbReference type="PANTHER" id="PTHR11101:SF80">
    <property type="entry name" value="PHOSPHATE TRANSPORTER"/>
    <property type="match status" value="1"/>
</dbReference>
<dbReference type="InterPro" id="IPR001204">
    <property type="entry name" value="Phos_transporter"/>
</dbReference>
<feature type="transmembrane region" description="Helical" evidence="6">
    <location>
        <begin position="135"/>
        <end position="156"/>
    </location>
</feature>
<proteinExistence type="predicted"/>
<feature type="transmembrane region" description="Helical" evidence="6">
    <location>
        <begin position="220"/>
        <end position="238"/>
    </location>
</feature>
<gene>
    <name evidence="7" type="primary">pitA</name>
    <name evidence="7" type="ORF">AULFYP135_02080</name>
</gene>
<organism evidence="7">
    <name type="scientific">uncultured Anaerotruncus sp</name>
    <dbReference type="NCBI Taxonomy" id="905011"/>
    <lineage>
        <taxon>Bacteria</taxon>
        <taxon>Bacillati</taxon>
        <taxon>Bacillota</taxon>
        <taxon>Clostridia</taxon>
        <taxon>Eubacteriales</taxon>
        <taxon>Oscillospiraceae</taxon>
        <taxon>Anaerotruncus</taxon>
        <taxon>environmental samples</taxon>
    </lineage>
</organism>
<comment type="subcellular location">
    <subcellularLocation>
        <location evidence="1">Membrane</location>
        <topology evidence="1">Multi-pass membrane protein</topology>
    </subcellularLocation>
</comment>
<dbReference type="GO" id="GO:0016020">
    <property type="term" value="C:membrane"/>
    <property type="evidence" value="ECO:0007669"/>
    <property type="project" value="UniProtKB-SubCell"/>
</dbReference>
<protein>
    <submittedName>
        <fullName evidence="7">Low-affinity inorganic phosphate transporter 1</fullName>
    </submittedName>
</protein>
<dbReference type="Pfam" id="PF01384">
    <property type="entry name" value="PHO4"/>
    <property type="match status" value="1"/>
</dbReference>
<reference evidence="7" key="1">
    <citation type="submission" date="2019-11" db="EMBL/GenBank/DDBJ databases">
        <authorList>
            <person name="Feng L."/>
        </authorList>
    </citation>
    <scope>NUCLEOTIDE SEQUENCE</scope>
    <source>
        <strain evidence="7">AundefinedLFYP135</strain>
    </source>
</reference>
<accession>A0A6N2UVZ4</accession>
<keyword evidence="2" id="KW-0813">Transport</keyword>
<sequence>MALLKLWTLCLVLAVVFVNGWTDAPGAITGVVASGVLPYKRAVTLAAAMNLLGVVAMTALCPAVADTISGLVNFAAVDSAHSLAALAGAMTAIVLFAVGAWWFGIPTSESHALIAGTMGAAYALNQGAGIHLGGLMRVLAGLVLSLVLGYLLGWGAQRLFRPWETRLGDQFYVRGEVGSAALIAFFHGAQDGQKFAAVFLIADRIARGLPGGKVQLAENWQVVALTALVMTLGTYTGGGRIIRKVGEKMVRLDHKSALYSDLAGSISLLLTTLWGLPVSTTHTKTAAVLGVGGKTADRRVFGQMVFAWLLTFPACGALGYFCTLWFLSLL</sequence>
<keyword evidence="3 6" id="KW-0812">Transmembrane</keyword>
<feature type="transmembrane region" description="Helical" evidence="6">
    <location>
        <begin position="305"/>
        <end position="327"/>
    </location>
</feature>
<evidence type="ECO:0000256" key="5">
    <source>
        <dbReference type="ARBA" id="ARBA00023136"/>
    </source>
</evidence>
<evidence type="ECO:0000256" key="3">
    <source>
        <dbReference type="ARBA" id="ARBA00022692"/>
    </source>
</evidence>
<keyword evidence="5 6" id="KW-0472">Membrane</keyword>
<evidence type="ECO:0000256" key="2">
    <source>
        <dbReference type="ARBA" id="ARBA00022448"/>
    </source>
</evidence>
<feature type="transmembrane region" description="Helical" evidence="6">
    <location>
        <begin position="258"/>
        <end position="276"/>
    </location>
</feature>
<dbReference type="EMBL" id="CACRSL010000004">
    <property type="protein sequence ID" value="VYT21527.1"/>
    <property type="molecule type" value="Genomic_DNA"/>
</dbReference>
<keyword evidence="4 6" id="KW-1133">Transmembrane helix</keyword>
<dbReference type="AlphaFoldDB" id="A0A6N2UVZ4"/>
<evidence type="ECO:0000256" key="6">
    <source>
        <dbReference type="SAM" id="Phobius"/>
    </source>
</evidence>